<gene>
    <name evidence="3" type="ORF">SAMN05445756_1739</name>
</gene>
<dbReference type="GO" id="GO:0008168">
    <property type="term" value="F:methyltransferase activity"/>
    <property type="evidence" value="ECO:0007669"/>
    <property type="project" value="UniProtKB-KW"/>
</dbReference>
<accession>A0A212U1J2</accession>
<keyword evidence="2 3" id="KW-0808">Transferase</keyword>
<dbReference type="CDD" id="cd02440">
    <property type="entry name" value="AdoMet_MTases"/>
    <property type="match status" value="1"/>
</dbReference>
<dbReference type="Pfam" id="PF03602">
    <property type="entry name" value="Cons_hypoth95"/>
    <property type="match status" value="1"/>
</dbReference>
<proteinExistence type="predicted"/>
<name>A0A212U1J2_9MICO</name>
<dbReference type="EMBL" id="FYEZ01000002">
    <property type="protein sequence ID" value="SNC72135.1"/>
    <property type="molecule type" value="Genomic_DNA"/>
</dbReference>
<evidence type="ECO:0000313" key="4">
    <source>
        <dbReference type="Proteomes" id="UP000198122"/>
    </source>
</evidence>
<dbReference type="PIRSF" id="PIRSF004553">
    <property type="entry name" value="CHP00095"/>
    <property type="match status" value="1"/>
</dbReference>
<dbReference type="Gene3D" id="3.40.50.150">
    <property type="entry name" value="Vaccinia Virus protein VP39"/>
    <property type="match status" value="1"/>
</dbReference>
<dbReference type="Proteomes" id="UP000198122">
    <property type="component" value="Unassembled WGS sequence"/>
</dbReference>
<dbReference type="GO" id="GO:0031167">
    <property type="term" value="P:rRNA methylation"/>
    <property type="evidence" value="ECO:0007669"/>
    <property type="project" value="InterPro"/>
</dbReference>
<dbReference type="OrthoDB" id="9803017at2"/>
<sequence>MRIIAGELGGRRIGAPPGAETRPTSDRVREALFSMLEHEDVLVGARVLDLFAGSGALGLEALSRGAARVDWCDPAPPAVRTLEENLATLGLRGDARCGVHRQAARSFLERQRPTDPAERALLALLDPPYPLTEDELAEVLAALAEGWLAAGAIVVVERSRRSPEPTWPEGLRRFRTKDYGETVLWLAEPELPE</sequence>
<organism evidence="3 4">
    <name type="scientific">Kytococcus aerolatus</name>
    <dbReference type="NCBI Taxonomy" id="592308"/>
    <lineage>
        <taxon>Bacteria</taxon>
        <taxon>Bacillati</taxon>
        <taxon>Actinomycetota</taxon>
        <taxon>Actinomycetes</taxon>
        <taxon>Micrococcales</taxon>
        <taxon>Kytococcaceae</taxon>
        <taxon>Kytococcus</taxon>
    </lineage>
</organism>
<evidence type="ECO:0000313" key="3">
    <source>
        <dbReference type="EMBL" id="SNC72135.1"/>
    </source>
</evidence>
<dbReference type="PANTHER" id="PTHR43542:SF1">
    <property type="entry name" value="METHYLTRANSFERASE"/>
    <property type="match status" value="1"/>
</dbReference>
<dbReference type="InterPro" id="IPR004398">
    <property type="entry name" value="RNA_MeTrfase_RsmD"/>
</dbReference>
<reference evidence="3 4" key="1">
    <citation type="submission" date="2017-06" db="EMBL/GenBank/DDBJ databases">
        <authorList>
            <person name="Kim H.J."/>
            <person name="Triplett B.A."/>
        </authorList>
    </citation>
    <scope>NUCLEOTIDE SEQUENCE [LARGE SCALE GENOMIC DNA]</scope>
    <source>
        <strain evidence="3 4">DSM 22179</strain>
    </source>
</reference>
<evidence type="ECO:0000256" key="1">
    <source>
        <dbReference type="ARBA" id="ARBA00022603"/>
    </source>
</evidence>
<dbReference type="PANTHER" id="PTHR43542">
    <property type="entry name" value="METHYLTRANSFERASE"/>
    <property type="match status" value="1"/>
</dbReference>
<dbReference type="InterPro" id="IPR029063">
    <property type="entry name" value="SAM-dependent_MTases_sf"/>
</dbReference>
<dbReference type="AlphaFoldDB" id="A0A212U1J2"/>
<protein>
    <submittedName>
        <fullName evidence="3">16S rRNA (Guanine966-N2)-methyltransferase</fullName>
    </submittedName>
</protein>
<dbReference type="SUPFAM" id="SSF53335">
    <property type="entry name" value="S-adenosyl-L-methionine-dependent methyltransferases"/>
    <property type="match status" value="1"/>
</dbReference>
<keyword evidence="4" id="KW-1185">Reference proteome</keyword>
<evidence type="ECO:0000256" key="2">
    <source>
        <dbReference type="ARBA" id="ARBA00022679"/>
    </source>
</evidence>
<dbReference type="NCBIfam" id="TIGR00095">
    <property type="entry name" value="16S rRNA (guanine(966)-N(2))-methyltransferase RsmD"/>
    <property type="match status" value="1"/>
</dbReference>
<keyword evidence="1 3" id="KW-0489">Methyltransferase</keyword>